<evidence type="ECO:0000313" key="1">
    <source>
        <dbReference type="EMBL" id="KAJ0112684.1"/>
    </source>
</evidence>
<comment type="caution">
    <text evidence="1">The sequence shown here is derived from an EMBL/GenBank/DDBJ whole genome shotgun (WGS) entry which is preliminary data.</text>
</comment>
<reference evidence="2" key="1">
    <citation type="journal article" date="2023" name="G3 (Bethesda)">
        <title>Genome assembly and association tests identify interacting loci associated with vigor, precocity, and sex in interspecific pistachio rootstocks.</title>
        <authorList>
            <person name="Palmer W."/>
            <person name="Jacygrad E."/>
            <person name="Sagayaradj S."/>
            <person name="Cavanaugh K."/>
            <person name="Han R."/>
            <person name="Bertier L."/>
            <person name="Beede B."/>
            <person name="Kafkas S."/>
            <person name="Golino D."/>
            <person name="Preece J."/>
            <person name="Michelmore R."/>
        </authorList>
    </citation>
    <scope>NUCLEOTIDE SEQUENCE [LARGE SCALE GENOMIC DNA]</scope>
</reference>
<gene>
    <name evidence="1" type="ORF">Patl1_02715</name>
</gene>
<accession>A0ACC1CAL8</accession>
<evidence type="ECO:0000313" key="2">
    <source>
        <dbReference type="Proteomes" id="UP001164250"/>
    </source>
</evidence>
<organism evidence="1 2">
    <name type="scientific">Pistacia atlantica</name>
    <dbReference type="NCBI Taxonomy" id="434234"/>
    <lineage>
        <taxon>Eukaryota</taxon>
        <taxon>Viridiplantae</taxon>
        <taxon>Streptophyta</taxon>
        <taxon>Embryophyta</taxon>
        <taxon>Tracheophyta</taxon>
        <taxon>Spermatophyta</taxon>
        <taxon>Magnoliopsida</taxon>
        <taxon>eudicotyledons</taxon>
        <taxon>Gunneridae</taxon>
        <taxon>Pentapetalae</taxon>
        <taxon>rosids</taxon>
        <taxon>malvids</taxon>
        <taxon>Sapindales</taxon>
        <taxon>Anacardiaceae</taxon>
        <taxon>Pistacia</taxon>
    </lineage>
</organism>
<dbReference type="EMBL" id="CM047897">
    <property type="protein sequence ID" value="KAJ0112684.1"/>
    <property type="molecule type" value="Genomic_DNA"/>
</dbReference>
<sequence>MPKRGKKVKEFEDYQLYNTRMLKRNKMWKDDQQPMLSNFSDDILRHILSFVDTKFAVQTCVLSKRFKNLWKTLSHLTFDNMNFSNRMNIGEGYYFRKFVLHVFSHRDQSINIDTFSLAYDYSRKDESFMNEVTNYLVLYNIEELIFRGHWVDFCLPVELIIKCPSIKSLEMNGFGSEMLPGGFCFFMGLKKLHLSGGLFPYISQNHFDPFSSCPNLKSLYLGKCFLGGSSEFSVFRISGPQLVDLGIFNLYLVGHCRIEVCTPMLTSFTLMHSLPLSFTLVDLPALKNANVQFSSPPSLYHSNKIRKAAAYDLTHMFRILCHAQTLTLSYYTIELYKNSYLTCLQILSNAPNKVEHKPSPFTELKKLKVKVQHGENSTKIPAYVLKYLLSASAYGASLEVEQRYHHSGCWSVETAQLPVEAATVVRGHFRPCDSARVANQLAKPCKLFLLVESTLSGD</sequence>
<protein>
    <submittedName>
        <fullName evidence="1">Uncharacterized protein</fullName>
    </submittedName>
</protein>
<name>A0ACC1CAL8_9ROSI</name>
<keyword evidence="2" id="KW-1185">Reference proteome</keyword>
<dbReference type="Proteomes" id="UP001164250">
    <property type="component" value="Chromosome 1"/>
</dbReference>
<proteinExistence type="predicted"/>